<feature type="domain" description="C2H2-type" evidence="2">
    <location>
        <begin position="285"/>
        <end position="310"/>
    </location>
</feature>
<evidence type="ECO:0000313" key="4">
    <source>
        <dbReference type="Proteomes" id="UP000001805"/>
    </source>
</evidence>
<organism evidence="3 4">
    <name type="scientific">Neurospora crassa (strain ATCC 24698 / 74-OR23-1A / CBS 708.71 / DSM 1257 / FGSC 987)</name>
    <dbReference type="NCBI Taxonomy" id="367110"/>
    <lineage>
        <taxon>Eukaryota</taxon>
        <taxon>Fungi</taxon>
        <taxon>Dikarya</taxon>
        <taxon>Ascomycota</taxon>
        <taxon>Pezizomycotina</taxon>
        <taxon>Sordariomycetes</taxon>
        <taxon>Sordariomycetidae</taxon>
        <taxon>Sordariales</taxon>
        <taxon>Sordariaceae</taxon>
        <taxon>Neurospora</taxon>
    </lineage>
</organism>
<dbReference type="STRING" id="367110.Q7RX53"/>
<keyword evidence="4" id="KW-1185">Reference proteome</keyword>
<feature type="compositionally biased region" description="Polar residues" evidence="1">
    <location>
        <begin position="146"/>
        <end position="155"/>
    </location>
</feature>
<dbReference type="SMART" id="SM00355">
    <property type="entry name" value="ZnF_C2H2"/>
    <property type="match status" value="2"/>
</dbReference>
<evidence type="ECO:0000256" key="1">
    <source>
        <dbReference type="SAM" id="MobiDB-lite"/>
    </source>
</evidence>
<feature type="compositionally biased region" description="Basic and acidic residues" evidence="1">
    <location>
        <begin position="298"/>
        <end position="314"/>
    </location>
</feature>
<sequence>MSDHVNFLYMIPNGSASSSSQRVGMVGDGVKHRFDYTNLSHPGDAFGCPIGSSGIDPALLQTEDKGSHHLQMQEALALRDWHYQRCMQQKALTPQAWHYKRFMQLCKDVERIQSRISNNFSAPSTTSAPAAYEQWTPASFPHGHHSLQTGNHCSASSNDFPRNNPFPPFDSSKFMTWDPIQEAGSTFTHDSSLLRSQMDRGMVDIQMNGKSTATLSGPSQRSNSTEFDLFTSFDQSSSGRRTPNSEISVPSGVANAPSPSPERQEWSHTPAPGPKSSTSSSSDRISCPINTCGHTSGTKRDMQRHIDDKHDDRPEDLIGAGWSLSPEKPCTYMSSGCTFKFRREDRFKRHLERVKHRLR</sequence>
<evidence type="ECO:0000313" key="3">
    <source>
        <dbReference type="EMBL" id="EAA27107.3"/>
    </source>
</evidence>
<accession>Q7RX53</accession>
<dbReference type="GeneID" id="3872490"/>
<gene>
    <name evidence="3" type="ORF">NCU05035</name>
</gene>
<name>Q7RX53_NEUCR</name>
<dbReference type="OrthoDB" id="3561220at2759"/>
<evidence type="ECO:0000259" key="2">
    <source>
        <dbReference type="SMART" id="SM00355"/>
    </source>
</evidence>
<dbReference type="RefSeq" id="XP_956343.3">
    <property type="nucleotide sequence ID" value="XM_951250.3"/>
</dbReference>
<dbReference type="HOGENOM" id="CLU_771817_0_0_1"/>
<dbReference type="InParanoid" id="Q7RX53"/>
<reference evidence="3 4" key="1">
    <citation type="journal article" date="2003" name="Nature">
        <title>The genome sequence of the filamentous fungus Neurospora crassa.</title>
        <authorList>
            <person name="Galagan J.E."/>
            <person name="Calvo S.E."/>
            <person name="Borkovich K.A."/>
            <person name="Selker E.U."/>
            <person name="Read N.D."/>
            <person name="Jaffe D."/>
            <person name="FitzHugh W."/>
            <person name="Ma L.J."/>
            <person name="Smirnov S."/>
            <person name="Purcell S."/>
            <person name="Rehman B."/>
            <person name="Elkins T."/>
            <person name="Engels R."/>
            <person name="Wang S."/>
            <person name="Nielsen C.B."/>
            <person name="Butler J."/>
            <person name="Endrizzi M."/>
            <person name="Qui D."/>
            <person name="Ianakiev P."/>
            <person name="Bell-Pedersen D."/>
            <person name="Nelson M.A."/>
            <person name="Werner-Washburne M."/>
            <person name="Selitrennikoff C.P."/>
            <person name="Kinsey J.A."/>
            <person name="Braun E.L."/>
            <person name="Zelter A."/>
            <person name="Schulte U."/>
            <person name="Kothe G.O."/>
            <person name="Jedd G."/>
            <person name="Mewes W."/>
            <person name="Staben C."/>
            <person name="Marcotte E."/>
            <person name="Greenberg D."/>
            <person name="Roy A."/>
            <person name="Foley K."/>
            <person name="Naylor J."/>
            <person name="Stange-Thomann N."/>
            <person name="Barrett R."/>
            <person name="Gnerre S."/>
            <person name="Kamal M."/>
            <person name="Kamvysselis M."/>
            <person name="Mauceli E."/>
            <person name="Bielke C."/>
            <person name="Rudd S."/>
            <person name="Frishman D."/>
            <person name="Krystofova S."/>
            <person name="Rasmussen C."/>
            <person name="Metzenberg R.L."/>
            <person name="Perkins D.D."/>
            <person name="Kroken S."/>
            <person name="Cogoni C."/>
            <person name="Macino G."/>
            <person name="Catcheside D."/>
            <person name="Li W."/>
            <person name="Pratt R.J."/>
            <person name="Osmani S.A."/>
            <person name="DeSouza C.P."/>
            <person name="Glass L."/>
            <person name="Orbach M.J."/>
            <person name="Berglund J.A."/>
            <person name="Voelker R."/>
            <person name="Yarden O."/>
            <person name="Plamann M."/>
            <person name="Seiler S."/>
            <person name="Dunlap J."/>
            <person name="Radford A."/>
            <person name="Aramayo R."/>
            <person name="Natvig D.O."/>
            <person name="Alex L.A."/>
            <person name="Mannhaupt G."/>
            <person name="Ebbole D.J."/>
            <person name="Freitag M."/>
            <person name="Paulsen I."/>
            <person name="Sachs M.S."/>
            <person name="Lander E.S."/>
            <person name="Nusbaum C."/>
            <person name="Birren B."/>
        </authorList>
    </citation>
    <scope>NUCLEOTIDE SEQUENCE [LARGE SCALE GENOMIC DNA]</scope>
    <source>
        <strain evidence="4">ATCC 24698 / 74-OR23-1A / CBS 708.71 / DSM 1257 / FGSC 987</strain>
    </source>
</reference>
<dbReference type="VEuPathDB" id="FungiDB:NCU05035"/>
<dbReference type="Proteomes" id="UP000001805">
    <property type="component" value="Chromosome 5, Linkage Group VI"/>
</dbReference>
<dbReference type="AlphaFoldDB" id="Q7RX53"/>
<feature type="region of interest" description="Disordered" evidence="1">
    <location>
        <begin position="232"/>
        <end position="314"/>
    </location>
</feature>
<proteinExistence type="predicted"/>
<dbReference type="InterPro" id="IPR013087">
    <property type="entry name" value="Znf_C2H2_type"/>
</dbReference>
<feature type="region of interest" description="Disordered" evidence="1">
    <location>
        <begin position="136"/>
        <end position="167"/>
    </location>
</feature>
<feature type="compositionally biased region" description="Polar residues" evidence="1">
    <location>
        <begin position="232"/>
        <end position="248"/>
    </location>
</feature>
<protein>
    <recommendedName>
        <fullName evidence="2">C2H2-type domain-containing protein</fullName>
    </recommendedName>
</protein>
<dbReference type="KEGG" id="ncr:NCU05035"/>
<feature type="domain" description="C2H2-type" evidence="2">
    <location>
        <begin position="330"/>
        <end position="356"/>
    </location>
</feature>
<dbReference type="EMBL" id="CM002241">
    <property type="protein sequence ID" value="EAA27107.3"/>
    <property type="molecule type" value="Genomic_DNA"/>
</dbReference>
<dbReference type="Gene3D" id="3.30.160.60">
    <property type="entry name" value="Classic Zinc Finger"/>
    <property type="match status" value="1"/>
</dbReference>